<evidence type="ECO:0000313" key="3">
    <source>
        <dbReference type="Proteomes" id="UP000437065"/>
    </source>
</evidence>
<evidence type="ECO:0000256" key="1">
    <source>
        <dbReference type="SAM" id="MobiDB-lite"/>
    </source>
</evidence>
<dbReference type="OrthoDB" id="205900at2157"/>
<dbReference type="Proteomes" id="UP000437065">
    <property type="component" value="Unassembled WGS sequence"/>
</dbReference>
<dbReference type="AlphaFoldDB" id="A0A6B0SZR4"/>
<dbReference type="RefSeq" id="WP_159666994.1">
    <property type="nucleotide sequence ID" value="NZ_WUUS01000006.1"/>
</dbReference>
<name>A0A6B0SZR4_9EURY</name>
<evidence type="ECO:0000313" key="2">
    <source>
        <dbReference type="EMBL" id="MXR41842.1"/>
    </source>
</evidence>
<reference evidence="2 3" key="1">
    <citation type="submission" date="2019-12" db="EMBL/GenBank/DDBJ databases">
        <title>Isolation and characterization of three novel carbon monoxide-oxidizing members of Halobacteria from salione crusts and soils.</title>
        <authorList>
            <person name="Myers M.R."/>
            <person name="King G.M."/>
        </authorList>
    </citation>
    <scope>NUCLEOTIDE SEQUENCE [LARGE SCALE GENOMIC DNA]</scope>
    <source>
        <strain evidence="2 3">WSA2</strain>
    </source>
</reference>
<sequence>MSQEDTTSRLRTRVRGIVERSAVGSAVADLGNAARSSSLTAFARRVGEFTRHSFFYRWLTKEPEPEVIVIDLRETWTVGPIIALLDWAIERTLPYWRGSTLKQALDRLVALGERAADTRAGQLLVRVLEPPEPPDRHADRSSRGSGNEEPSENTDHEDESGQEPPDKSRDSEADR</sequence>
<feature type="compositionally biased region" description="Basic and acidic residues" evidence="1">
    <location>
        <begin position="133"/>
        <end position="142"/>
    </location>
</feature>
<feature type="region of interest" description="Disordered" evidence="1">
    <location>
        <begin position="127"/>
        <end position="175"/>
    </location>
</feature>
<gene>
    <name evidence="2" type="ORF">GRX01_10905</name>
</gene>
<dbReference type="EMBL" id="WUUS01000006">
    <property type="protein sequence ID" value="MXR41842.1"/>
    <property type="molecule type" value="Genomic_DNA"/>
</dbReference>
<feature type="compositionally biased region" description="Basic and acidic residues" evidence="1">
    <location>
        <begin position="164"/>
        <end position="175"/>
    </location>
</feature>
<keyword evidence="3" id="KW-1185">Reference proteome</keyword>
<proteinExistence type="predicted"/>
<protein>
    <submittedName>
        <fullName evidence="2">Uncharacterized protein</fullName>
    </submittedName>
</protein>
<organism evidence="2 3">
    <name type="scientific">Halobaculum saliterrae</name>
    <dbReference type="NCBI Taxonomy" id="2073113"/>
    <lineage>
        <taxon>Archaea</taxon>
        <taxon>Methanobacteriati</taxon>
        <taxon>Methanobacteriota</taxon>
        <taxon>Stenosarchaea group</taxon>
        <taxon>Halobacteria</taxon>
        <taxon>Halobacteriales</taxon>
        <taxon>Haloferacaceae</taxon>
        <taxon>Halobaculum</taxon>
    </lineage>
</organism>
<comment type="caution">
    <text evidence="2">The sequence shown here is derived from an EMBL/GenBank/DDBJ whole genome shotgun (WGS) entry which is preliminary data.</text>
</comment>
<feature type="compositionally biased region" description="Acidic residues" evidence="1">
    <location>
        <begin position="149"/>
        <end position="161"/>
    </location>
</feature>
<accession>A0A6B0SZR4</accession>